<organism evidence="3 4">
    <name type="scientific">Rubroshorea leprosula</name>
    <dbReference type="NCBI Taxonomy" id="152421"/>
    <lineage>
        <taxon>Eukaryota</taxon>
        <taxon>Viridiplantae</taxon>
        <taxon>Streptophyta</taxon>
        <taxon>Embryophyta</taxon>
        <taxon>Tracheophyta</taxon>
        <taxon>Spermatophyta</taxon>
        <taxon>Magnoliopsida</taxon>
        <taxon>eudicotyledons</taxon>
        <taxon>Gunneridae</taxon>
        <taxon>Pentapetalae</taxon>
        <taxon>rosids</taxon>
        <taxon>malvids</taxon>
        <taxon>Malvales</taxon>
        <taxon>Dipterocarpaceae</taxon>
        <taxon>Rubroshorea</taxon>
    </lineage>
</organism>
<feature type="region of interest" description="Disordered" evidence="1">
    <location>
        <begin position="244"/>
        <end position="345"/>
    </location>
</feature>
<protein>
    <recommendedName>
        <fullName evidence="2">Calmodulin-binding domain-containing protein</fullName>
    </recommendedName>
</protein>
<dbReference type="EMBL" id="BPVZ01000002">
    <property type="protein sequence ID" value="GKU87486.1"/>
    <property type="molecule type" value="Genomic_DNA"/>
</dbReference>
<dbReference type="PANTHER" id="PTHR33349">
    <property type="entry name" value="EMB|CAB62594.1"/>
    <property type="match status" value="1"/>
</dbReference>
<evidence type="ECO:0000259" key="2">
    <source>
        <dbReference type="SMART" id="SM01054"/>
    </source>
</evidence>
<proteinExistence type="predicted"/>
<accession>A0AAV5HPS7</accession>
<dbReference type="InterPro" id="IPR012417">
    <property type="entry name" value="CaM-bd_dom_pln"/>
</dbReference>
<sequence>MATSRRDGIVGREKRGPSPVNSSIASTQRSTKSSTSPSPGKQANYLRPTAVSSRTEPSKNVKKPGSVSDQDTPPKAAPLRRRSLDRPDPSAAGATKSLISSSGPKDNNKPKTMRSVSFSPKSRPPSPKPTVERTSKTTKAITGKSHTLSLSNSMKKPVTLSSTTKKDSVSKKSLSTSSTIHDTKQEINVETKNEIDESPVHDVEKVEAPDIPQSHIEKELDVVNTEVKNGEEVDEDTIFDIATVPEEQNLSQIDEEILYGEKSDPEDLLERDENAKNDGDSQEKIETEAESKMEENAVDEKEGTSEEEEEVKDNRVEIETKNEVENKEANEGSQKLTEEVDNSGVVEAKPETVNVTFKLQTVAAQGKKESPTAYNDVIEETASKLLEKRKNKVKALVGAFETVIDYETAASK</sequence>
<feature type="compositionally biased region" description="Basic and acidic residues" evidence="1">
    <location>
        <begin position="1"/>
        <end position="16"/>
    </location>
</feature>
<dbReference type="PANTHER" id="PTHR33349:SF20">
    <property type="entry name" value="CHROMO DOMAIN CEC-LIKE PROTEIN"/>
    <property type="match status" value="1"/>
</dbReference>
<evidence type="ECO:0000313" key="3">
    <source>
        <dbReference type="EMBL" id="GKU87486.1"/>
    </source>
</evidence>
<keyword evidence="4" id="KW-1185">Reference proteome</keyword>
<feature type="compositionally biased region" description="Polar residues" evidence="1">
    <location>
        <begin position="137"/>
        <end position="154"/>
    </location>
</feature>
<evidence type="ECO:0000313" key="4">
    <source>
        <dbReference type="Proteomes" id="UP001054252"/>
    </source>
</evidence>
<dbReference type="SMART" id="SM01054">
    <property type="entry name" value="CaM_binding"/>
    <property type="match status" value="1"/>
</dbReference>
<feature type="region of interest" description="Disordered" evidence="1">
    <location>
        <begin position="1"/>
        <end position="202"/>
    </location>
</feature>
<dbReference type="Proteomes" id="UP001054252">
    <property type="component" value="Unassembled WGS sequence"/>
</dbReference>
<evidence type="ECO:0000256" key="1">
    <source>
        <dbReference type="SAM" id="MobiDB-lite"/>
    </source>
</evidence>
<feature type="compositionally biased region" description="Low complexity" evidence="1">
    <location>
        <begin position="26"/>
        <end position="38"/>
    </location>
</feature>
<dbReference type="Pfam" id="PF07839">
    <property type="entry name" value="CaM_binding"/>
    <property type="match status" value="1"/>
</dbReference>
<feature type="compositionally biased region" description="Basic and acidic residues" evidence="1">
    <location>
        <begin position="271"/>
        <end position="304"/>
    </location>
</feature>
<dbReference type="GO" id="GO:0005516">
    <property type="term" value="F:calmodulin binding"/>
    <property type="evidence" value="ECO:0007669"/>
    <property type="project" value="InterPro"/>
</dbReference>
<dbReference type="AlphaFoldDB" id="A0AAV5HPS7"/>
<feature type="compositionally biased region" description="Basic and acidic residues" evidence="1">
    <location>
        <begin position="181"/>
        <end position="202"/>
    </location>
</feature>
<name>A0AAV5HPS7_9ROSI</name>
<feature type="compositionally biased region" description="Basic and acidic residues" evidence="1">
    <location>
        <begin position="312"/>
        <end position="330"/>
    </location>
</feature>
<gene>
    <name evidence="3" type="ORF">SLEP1_g1880</name>
</gene>
<reference evidence="3 4" key="1">
    <citation type="journal article" date="2021" name="Commun. Biol.">
        <title>The genome of Shorea leprosula (Dipterocarpaceae) highlights the ecological relevance of drought in aseasonal tropical rainforests.</title>
        <authorList>
            <person name="Ng K.K.S."/>
            <person name="Kobayashi M.J."/>
            <person name="Fawcett J.A."/>
            <person name="Hatakeyama M."/>
            <person name="Paape T."/>
            <person name="Ng C.H."/>
            <person name="Ang C.C."/>
            <person name="Tnah L.H."/>
            <person name="Lee C.T."/>
            <person name="Nishiyama T."/>
            <person name="Sese J."/>
            <person name="O'Brien M.J."/>
            <person name="Copetti D."/>
            <person name="Mohd Noor M.I."/>
            <person name="Ong R.C."/>
            <person name="Putra M."/>
            <person name="Sireger I.Z."/>
            <person name="Indrioko S."/>
            <person name="Kosugi Y."/>
            <person name="Izuno A."/>
            <person name="Isagi Y."/>
            <person name="Lee S.L."/>
            <person name="Shimizu K.K."/>
        </authorList>
    </citation>
    <scope>NUCLEOTIDE SEQUENCE [LARGE SCALE GENOMIC DNA]</scope>
    <source>
        <strain evidence="3">214</strain>
    </source>
</reference>
<comment type="caution">
    <text evidence="3">The sequence shown here is derived from an EMBL/GenBank/DDBJ whole genome shotgun (WGS) entry which is preliminary data.</text>
</comment>
<feature type="domain" description="Calmodulin-binding" evidence="2">
    <location>
        <begin position="287"/>
        <end position="405"/>
    </location>
</feature>